<dbReference type="SMART" id="SM00463">
    <property type="entry name" value="SMR"/>
    <property type="match status" value="1"/>
</dbReference>
<name>Q9XX08_CAEEL</name>
<dbReference type="AlphaFoldDB" id="Q9XX08"/>
<evidence type="ECO:0000313" key="4">
    <source>
        <dbReference type="Proteomes" id="UP000001940"/>
    </source>
</evidence>
<protein>
    <submittedName>
        <fullName evidence="3">Smr domain-containing protein</fullName>
    </submittedName>
</protein>
<dbReference type="EMBL" id="BX284605">
    <property type="protein sequence ID" value="CAA21034.1"/>
    <property type="molecule type" value="Genomic_DNA"/>
</dbReference>
<proteinExistence type="predicted"/>
<sequence>MRPEELTKRFNEFSLWMTEEGVEQMSSYRNTNWEALKTELGKLPTLRHSCKNHVPQLVKEFCLEKRRYGVNPMYVHFLFCYYKKNIEDTRGRLEDDKETLEEIQRTHDELNVKFEELNKVKTFIKKQKESKGNVYLPNEYTEKHRLQNTIDNLKDKIQILVSTRNEQLWDFDNIPDGFQPMLELHHLKKDQVVYFVEKYLQRYTLGNKHKEIQLIVGKGSHSIDNDSAIQRKIRRNYAENVRSHPKNYGILLLKVP</sequence>
<dbReference type="GeneID" id="189572"/>
<dbReference type="CTD" id="189572"/>
<dbReference type="Bgee" id="WBGene00012525">
    <property type="expression patterns" value="Expressed in adult organism and 1 other cell type or tissue"/>
</dbReference>
<organism evidence="3 4">
    <name type="scientific">Caenorhabditis elegans</name>
    <dbReference type="NCBI Taxonomy" id="6239"/>
    <lineage>
        <taxon>Eukaryota</taxon>
        <taxon>Metazoa</taxon>
        <taxon>Ecdysozoa</taxon>
        <taxon>Nematoda</taxon>
        <taxon>Chromadorea</taxon>
        <taxon>Rhabditida</taxon>
        <taxon>Rhabditina</taxon>
        <taxon>Rhabditomorpha</taxon>
        <taxon>Rhabditoidea</taxon>
        <taxon>Rhabditidae</taxon>
        <taxon>Peloderinae</taxon>
        <taxon>Caenorhabditis</taxon>
    </lineage>
</organism>
<dbReference type="HOGENOM" id="CLU_1086782_0_0_1"/>
<dbReference type="Gene3D" id="3.30.1370.110">
    <property type="match status" value="1"/>
</dbReference>
<accession>Q9XX08</accession>
<keyword evidence="4" id="KW-1185">Reference proteome</keyword>
<gene>
    <name evidence="3" type="ORF">CELE_Y32B12C.1</name>
    <name evidence="3 5" type="ORF">Y32B12C.1</name>
</gene>
<dbReference type="InParanoid" id="Q9XX08"/>
<dbReference type="InterPro" id="IPR002625">
    <property type="entry name" value="Smr_dom"/>
</dbReference>
<feature type="domain" description="Smr" evidence="2">
    <location>
        <begin position="182"/>
        <end position="256"/>
    </location>
</feature>
<dbReference type="InterPro" id="IPR036063">
    <property type="entry name" value="Smr_dom_sf"/>
</dbReference>
<dbReference type="RefSeq" id="NP_507201.1">
    <property type="nucleotide sequence ID" value="NM_074800.1"/>
</dbReference>
<dbReference type="UCSC" id="Y32B12C.1">
    <property type="organism name" value="c. elegans"/>
</dbReference>
<dbReference type="AGR" id="WB:WBGene00012525"/>
<dbReference type="KEGG" id="cel:CELE_Y32B12C.1"/>
<dbReference type="WormBase" id="Y32B12C.1">
    <property type="protein sequence ID" value="CE19067"/>
    <property type="gene ID" value="WBGene00012525"/>
</dbReference>
<evidence type="ECO:0000313" key="5">
    <source>
        <dbReference type="WormBase" id="Y32B12C.1"/>
    </source>
</evidence>
<feature type="coiled-coil region" evidence="1">
    <location>
        <begin position="83"/>
        <end position="163"/>
    </location>
</feature>
<dbReference type="PIR" id="T26590">
    <property type="entry name" value="T26590"/>
</dbReference>
<evidence type="ECO:0000259" key="2">
    <source>
        <dbReference type="PROSITE" id="PS50828"/>
    </source>
</evidence>
<dbReference type="SUPFAM" id="SSF160443">
    <property type="entry name" value="SMR domain-like"/>
    <property type="match status" value="1"/>
</dbReference>
<evidence type="ECO:0000256" key="1">
    <source>
        <dbReference type="SAM" id="Coils"/>
    </source>
</evidence>
<dbReference type="PROSITE" id="PS50828">
    <property type="entry name" value="SMR"/>
    <property type="match status" value="1"/>
</dbReference>
<dbReference type="SMR" id="Q9XX08"/>
<evidence type="ECO:0000313" key="3">
    <source>
        <dbReference type="EMBL" id="CAA21034.1"/>
    </source>
</evidence>
<dbReference type="PaxDb" id="6239-Y32B12C.1"/>
<dbReference type="Proteomes" id="UP000001940">
    <property type="component" value="Chromosome V"/>
</dbReference>
<keyword evidence="1" id="KW-0175">Coiled coil</keyword>
<reference evidence="3 4" key="1">
    <citation type="journal article" date="1998" name="Science">
        <title>Genome sequence of the nematode C. elegans: a platform for investigating biology.</title>
        <authorList>
            <consortium name="The C. elegans sequencing consortium"/>
            <person name="Sulson J.E."/>
            <person name="Waterston R."/>
        </authorList>
    </citation>
    <scope>NUCLEOTIDE SEQUENCE [LARGE SCALE GENOMIC DNA]</scope>
    <source>
        <strain evidence="3 4">Bristol N2</strain>
    </source>
</reference>